<evidence type="ECO:0000256" key="7">
    <source>
        <dbReference type="ARBA" id="ARBA00023018"/>
    </source>
</evidence>
<comment type="subcellular location">
    <subcellularLocation>
        <location evidence="1">Cell projection</location>
        <location evidence="1">Neuron projection</location>
    </subcellularLocation>
    <subcellularLocation>
        <location evidence="16">Postsynaptic cell membrane</location>
        <topology evidence="16">Multi-pass membrane protein</topology>
    </subcellularLocation>
</comment>
<evidence type="ECO:0000313" key="20">
    <source>
        <dbReference type="Proteomes" id="UP000694844"/>
    </source>
</evidence>
<feature type="transmembrane region" description="Helical" evidence="17">
    <location>
        <begin position="552"/>
        <end position="574"/>
    </location>
</feature>
<dbReference type="Gene3D" id="3.30.450.20">
    <property type="entry name" value="PAS domain"/>
    <property type="match status" value="1"/>
</dbReference>
<dbReference type="GO" id="GO:0045211">
    <property type="term" value="C:postsynaptic membrane"/>
    <property type="evidence" value="ECO:0007669"/>
    <property type="project" value="UniProtKB-SubCell"/>
</dbReference>
<evidence type="ECO:0000256" key="13">
    <source>
        <dbReference type="ARBA" id="ARBA00023224"/>
    </source>
</evidence>
<organism evidence="20 21">
    <name type="scientific">Crassostrea virginica</name>
    <name type="common">Eastern oyster</name>
    <dbReference type="NCBI Taxonomy" id="6565"/>
    <lineage>
        <taxon>Eukaryota</taxon>
        <taxon>Metazoa</taxon>
        <taxon>Spiralia</taxon>
        <taxon>Lophotrochozoa</taxon>
        <taxon>Mollusca</taxon>
        <taxon>Bivalvia</taxon>
        <taxon>Autobranchia</taxon>
        <taxon>Pteriomorphia</taxon>
        <taxon>Ostreida</taxon>
        <taxon>Ostreoidea</taxon>
        <taxon>Ostreidae</taxon>
        <taxon>Crassostrea</taxon>
    </lineage>
</organism>
<dbReference type="PANTHER" id="PTHR32546">
    <property type="entry name" value="G-PROTEIN COUPLED RECEPTOR 158-RELATED"/>
    <property type="match status" value="1"/>
</dbReference>
<dbReference type="InterPro" id="IPR000337">
    <property type="entry name" value="GPCR_3"/>
</dbReference>
<evidence type="ECO:0000256" key="16">
    <source>
        <dbReference type="ARBA" id="ARBA00034104"/>
    </source>
</evidence>
<evidence type="ECO:0000259" key="19">
    <source>
        <dbReference type="PROSITE" id="PS50259"/>
    </source>
</evidence>
<evidence type="ECO:0000313" key="21">
    <source>
        <dbReference type="RefSeq" id="XP_022313874.1"/>
    </source>
</evidence>
<dbReference type="PRINTS" id="PR00248">
    <property type="entry name" value="GPCRMGR"/>
</dbReference>
<protein>
    <submittedName>
        <fullName evidence="21">Probable G-protein coupled receptor CG31760 isoform X1</fullName>
    </submittedName>
</protein>
<feature type="signal peptide" evidence="18">
    <location>
        <begin position="1"/>
        <end position="25"/>
    </location>
</feature>
<reference evidence="21" key="1">
    <citation type="submission" date="2025-08" db="UniProtKB">
        <authorList>
            <consortium name="RefSeq"/>
        </authorList>
    </citation>
    <scope>IDENTIFICATION</scope>
    <source>
        <tissue evidence="21">Whole sample</tissue>
    </source>
</reference>
<dbReference type="Pfam" id="PF00003">
    <property type="entry name" value="7tm_3"/>
    <property type="match status" value="1"/>
</dbReference>
<keyword evidence="13" id="KW-0807">Transducer</keyword>
<feature type="transmembrane region" description="Helical" evidence="17">
    <location>
        <begin position="473"/>
        <end position="494"/>
    </location>
</feature>
<dbReference type="RefSeq" id="XP_022313874.1">
    <property type="nucleotide sequence ID" value="XM_022458166.1"/>
</dbReference>
<dbReference type="Pfam" id="PF22572">
    <property type="entry name" value="GPR158_179_EC"/>
    <property type="match status" value="1"/>
</dbReference>
<feature type="transmembrane region" description="Helical" evidence="17">
    <location>
        <begin position="517"/>
        <end position="540"/>
    </location>
</feature>
<dbReference type="InterPro" id="IPR017978">
    <property type="entry name" value="GPCR_3_C"/>
</dbReference>
<dbReference type="PROSITE" id="PS50259">
    <property type="entry name" value="G_PROTEIN_RECEP_F3_4"/>
    <property type="match status" value="1"/>
</dbReference>
<feature type="chain" id="PRO_5034604907" evidence="18">
    <location>
        <begin position="26"/>
        <end position="686"/>
    </location>
</feature>
<keyword evidence="12" id="KW-0325">Glycoprotein</keyword>
<evidence type="ECO:0000256" key="2">
    <source>
        <dbReference type="ARBA" id="ARBA00007242"/>
    </source>
</evidence>
<dbReference type="InterPro" id="IPR054714">
    <property type="entry name" value="GPR158_179_extracellular"/>
</dbReference>
<dbReference type="KEGG" id="cvn:111118615"/>
<keyword evidence="4 17" id="KW-0812">Transmembrane</keyword>
<evidence type="ECO:0000256" key="11">
    <source>
        <dbReference type="ARBA" id="ARBA00023170"/>
    </source>
</evidence>
<dbReference type="OrthoDB" id="2129233at2759"/>
<gene>
    <name evidence="21" type="primary">LOC111118615</name>
</gene>
<dbReference type="CDD" id="cd15293">
    <property type="entry name" value="7tmC_GPR158-like"/>
    <property type="match status" value="1"/>
</dbReference>
<evidence type="ECO:0000256" key="5">
    <source>
        <dbReference type="ARBA" id="ARBA00022729"/>
    </source>
</evidence>
<evidence type="ECO:0000256" key="8">
    <source>
        <dbReference type="ARBA" id="ARBA00023040"/>
    </source>
</evidence>
<keyword evidence="14" id="KW-0628">Postsynaptic cell membrane</keyword>
<dbReference type="AlphaFoldDB" id="A0A8B8CFA9"/>
<evidence type="ECO:0000256" key="14">
    <source>
        <dbReference type="ARBA" id="ARBA00023257"/>
    </source>
</evidence>
<evidence type="ECO:0000256" key="17">
    <source>
        <dbReference type="SAM" id="Phobius"/>
    </source>
</evidence>
<evidence type="ECO:0000256" key="18">
    <source>
        <dbReference type="SAM" id="SignalP"/>
    </source>
</evidence>
<dbReference type="Proteomes" id="UP000694844">
    <property type="component" value="Chromosome 2"/>
</dbReference>
<keyword evidence="7" id="KW-0770">Synapse</keyword>
<dbReference type="InterPro" id="IPR043458">
    <property type="entry name" value="GPR158/179"/>
</dbReference>
<keyword evidence="15" id="KW-0966">Cell projection</keyword>
<evidence type="ECO:0000256" key="12">
    <source>
        <dbReference type="ARBA" id="ARBA00023180"/>
    </source>
</evidence>
<evidence type="ECO:0000256" key="1">
    <source>
        <dbReference type="ARBA" id="ARBA00004487"/>
    </source>
</evidence>
<feature type="domain" description="G-protein coupled receptors family 3 profile" evidence="19">
    <location>
        <begin position="364"/>
        <end position="615"/>
    </location>
</feature>
<keyword evidence="11 21" id="KW-0675">Receptor</keyword>
<evidence type="ECO:0000256" key="6">
    <source>
        <dbReference type="ARBA" id="ARBA00022989"/>
    </source>
</evidence>
<keyword evidence="9 17" id="KW-0472">Membrane</keyword>
<keyword evidence="10" id="KW-1015">Disulfide bond</keyword>
<accession>A0A8B8CFA9</accession>
<feature type="transmembrane region" description="Helical" evidence="17">
    <location>
        <begin position="434"/>
        <end position="452"/>
    </location>
</feature>
<comment type="similarity">
    <text evidence="2">Belongs to the G-protein coupled receptor 3 family.</text>
</comment>
<evidence type="ECO:0000256" key="3">
    <source>
        <dbReference type="ARBA" id="ARBA00022475"/>
    </source>
</evidence>
<evidence type="ECO:0000256" key="10">
    <source>
        <dbReference type="ARBA" id="ARBA00023157"/>
    </source>
</evidence>
<evidence type="ECO:0000256" key="15">
    <source>
        <dbReference type="ARBA" id="ARBA00023273"/>
    </source>
</evidence>
<keyword evidence="20" id="KW-1185">Reference proteome</keyword>
<proteinExistence type="inferred from homology"/>
<keyword evidence="6 17" id="KW-1133">Transmembrane helix</keyword>
<feature type="transmembrane region" description="Helical" evidence="17">
    <location>
        <begin position="401"/>
        <end position="422"/>
    </location>
</feature>
<feature type="transmembrane region" description="Helical" evidence="17">
    <location>
        <begin position="586"/>
        <end position="609"/>
    </location>
</feature>
<feature type="transmembrane region" description="Helical" evidence="17">
    <location>
        <begin position="362"/>
        <end position="389"/>
    </location>
</feature>
<name>A0A8B8CFA9_CRAVI</name>
<dbReference type="CDD" id="cd12913">
    <property type="entry name" value="PDC1_MCP_like"/>
    <property type="match status" value="1"/>
</dbReference>
<sequence length="686" mass="78321">MSRVTLFFVIGLFFLSLDIYLQVHSYTVQRQAARHALDYVAEIENLGNCSLGTGESLDLIYDHAVWDSYALAAVRLANFITKIITTNNNSLSSLSDQVLFALVRNNVHLKSFIFGSGIPFEPHESLRYPLFCPYAYRNENETVVLTKDLAVEYNYTDPRTEYYQVLRQKDFSNITIVTDKVYFRSGDSLLPPTEIVQPVARLEDGHWTKPYFDCGGGNIWMVTYSSPIFGLEQDKKSVMFRGVATIDIELTSIDINQCDPEEVPKRTRTFDVFRGTHLCQPSTECEFKSGEGFRRGAYICKCAKGYFFPDSEAKEKYFKGYDIEQHVAINITTSLFKYTCTRCAPGCEECTDRSPCLFTRNVYIKVLVLVLTSFVIILIFIASGIIFRLKESKAIKSGSPIFLLLMSLGGILMCVQMFVMFPNATELLCMVMPWPYHLGFVLMYGALLLKTWRISMIFRKGQCKKVHLPDRALLRHMAVIMAITFGYLIAWTAANNELTTLKETSSGLKFVMCIDSWWSYSAYGIEIFMLMFGVYLCFTVRKAPATFNESRHITWSIYNAILLGTFIFIVNYFTAETVGPDLMYSLAFLNCQVVVTMTLVLIFVPKFYAVYMKIEVRRRDSLPTVTGRIKTRSSSSQHRSVAVQTVLNGQEWEGKNIRNKEIEEAEPLRLSTNGKLNDIFMNVNKM</sequence>
<dbReference type="GO" id="GO:0043005">
    <property type="term" value="C:neuron projection"/>
    <property type="evidence" value="ECO:0007669"/>
    <property type="project" value="UniProtKB-SubCell"/>
</dbReference>
<dbReference type="GeneID" id="111118615"/>
<keyword evidence="3" id="KW-1003">Cell membrane</keyword>
<dbReference type="PANTHER" id="PTHR32546:SF29">
    <property type="entry name" value="G-PROTEIN COUPLED RECEPTORS FAMILY 3 PROFILE DOMAIN-CONTAINING PROTEIN"/>
    <property type="match status" value="1"/>
</dbReference>
<keyword evidence="5 18" id="KW-0732">Signal</keyword>
<evidence type="ECO:0000256" key="9">
    <source>
        <dbReference type="ARBA" id="ARBA00023136"/>
    </source>
</evidence>
<dbReference type="GO" id="GO:0004930">
    <property type="term" value="F:G protein-coupled receptor activity"/>
    <property type="evidence" value="ECO:0007669"/>
    <property type="project" value="UniProtKB-KW"/>
</dbReference>
<keyword evidence="8" id="KW-0297">G-protein coupled receptor</keyword>
<evidence type="ECO:0000256" key="4">
    <source>
        <dbReference type="ARBA" id="ARBA00022692"/>
    </source>
</evidence>